<sequence length="151" mass="17246">MTAWYLDHLGGQLGTACSQVIAVPPFLKKHLFVPVPAAADLFCLRIAIPHDVLNEFFTFMTLSYFHECSFSKESFRQRSCYFHNRCDYGEERFAKVAGILSINQQGCRRVMDVIKEKGGLPLFSWAPPSEVPRHLFFSRLLTAFRANRNPG</sequence>
<protein>
    <submittedName>
        <fullName evidence="1">Uncharacterized protein</fullName>
    </submittedName>
</protein>
<organism evidence="1 2">
    <name type="scientific">Toxocara canis</name>
    <name type="common">Canine roundworm</name>
    <dbReference type="NCBI Taxonomy" id="6265"/>
    <lineage>
        <taxon>Eukaryota</taxon>
        <taxon>Metazoa</taxon>
        <taxon>Ecdysozoa</taxon>
        <taxon>Nematoda</taxon>
        <taxon>Chromadorea</taxon>
        <taxon>Rhabditida</taxon>
        <taxon>Spirurina</taxon>
        <taxon>Ascaridomorpha</taxon>
        <taxon>Ascaridoidea</taxon>
        <taxon>Toxocaridae</taxon>
        <taxon>Toxocara</taxon>
    </lineage>
</organism>
<dbReference type="Proteomes" id="UP000031036">
    <property type="component" value="Unassembled WGS sequence"/>
</dbReference>
<evidence type="ECO:0000313" key="2">
    <source>
        <dbReference type="Proteomes" id="UP000031036"/>
    </source>
</evidence>
<dbReference type="AlphaFoldDB" id="A0A0B2UTJ4"/>
<accession>A0A0B2UTJ4</accession>
<name>A0A0B2UTJ4_TOXCA</name>
<dbReference type="EMBL" id="JPKZ01003246">
    <property type="protein sequence ID" value="KHN72564.1"/>
    <property type="molecule type" value="Genomic_DNA"/>
</dbReference>
<proteinExistence type="predicted"/>
<comment type="caution">
    <text evidence="1">The sequence shown here is derived from an EMBL/GenBank/DDBJ whole genome shotgun (WGS) entry which is preliminary data.</text>
</comment>
<reference evidence="1 2" key="1">
    <citation type="submission" date="2014-11" db="EMBL/GenBank/DDBJ databases">
        <title>Genetic blueprint of the zoonotic pathogen Toxocara canis.</title>
        <authorList>
            <person name="Zhu X.-Q."/>
            <person name="Korhonen P.K."/>
            <person name="Cai H."/>
            <person name="Young N.D."/>
            <person name="Nejsum P."/>
            <person name="von Samson-Himmelstjerna G."/>
            <person name="Boag P.R."/>
            <person name="Tan P."/>
            <person name="Li Q."/>
            <person name="Min J."/>
            <person name="Yang Y."/>
            <person name="Wang X."/>
            <person name="Fang X."/>
            <person name="Hall R.S."/>
            <person name="Hofmann A."/>
            <person name="Sternberg P.W."/>
            <person name="Jex A.R."/>
            <person name="Gasser R.B."/>
        </authorList>
    </citation>
    <scope>NUCLEOTIDE SEQUENCE [LARGE SCALE GENOMIC DNA]</scope>
    <source>
        <strain evidence="1">PN_DK_2014</strain>
    </source>
</reference>
<keyword evidence="2" id="KW-1185">Reference proteome</keyword>
<evidence type="ECO:0000313" key="1">
    <source>
        <dbReference type="EMBL" id="KHN72564.1"/>
    </source>
</evidence>
<gene>
    <name evidence="1" type="ORF">Tcan_00116</name>
</gene>